<dbReference type="EMBL" id="JAYKXP010000027">
    <property type="protein sequence ID" value="KAK7043979.1"/>
    <property type="molecule type" value="Genomic_DNA"/>
</dbReference>
<evidence type="ECO:0000313" key="1">
    <source>
        <dbReference type="EMBL" id="KAK7043979.1"/>
    </source>
</evidence>
<gene>
    <name evidence="1" type="ORF">VNI00_008147</name>
</gene>
<protein>
    <submittedName>
        <fullName evidence="1">Uncharacterized protein</fullName>
    </submittedName>
</protein>
<sequence length="198" mass="22201">MSTSQSPASETFLTNLERACTLYSSLPAFKIPILRELESSSSLEPAPKTTPEPDPEILGYTSITFSQFHTDVLSYARYWFRVFQGDAIPIGSIIGLYDIGVTYIDVVYFYSLIRAGYVPHLISGALSPRDSIIGDMLRSSGARALVRYQPVDVTLSVPSYALPTRSEVYKQQKDDQELPEIPKPEMNDYWDIWASKGE</sequence>
<proteinExistence type="predicted"/>
<dbReference type="Proteomes" id="UP001383192">
    <property type="component" value="Unassembled WGS sequence"/>
</dbReference>
<name>A0AAW0CYQ5_9AGAR</name>
<keyword evidence="2" id="KW-1185">Reference proteome</keyword>
<accession>A0AAW0CYQ5</accession>
<reference evidence="1 2" key="1">
    <citation type="submission" date="2024-01" db="EMBL/GenBank/DDBJ databases">
        <title>A draft genome for a cacao thread blight-causing isolate of Paramarasmius palmivorus.</title>
        <authorList>
            <person name="Baruah I.K."/>
            <person name="Bukari Y."/>
            <person name="Amoako-Attah I."/>
            <person name="Meinhardt L.W."/>
            <person name="Bailey B.A."/>
            <person name="Cohen S.P."/>
        </authorList>
    </citation>
    <scope>NUCLEOTIDE SEQUENCE [LARGE SCALE GENOMIC DNA]</scope>
    <source>
        <strain evidence="1 2">GH-12</strain>
    </source>
</reference>
<dbReference type="AlphaFoldDB" id="A0AAW0CYQ5"/>
<organism evidence="1 2">
    <name type="scientific">Paramarasmius palmivorus</name>
    <dbReference type="NCBI Taxonomy" id="297713"/>
    <lineage>
        <taxon>Eukaryota</taxon>
        <taxon>Fungi</taxon>
        <taxon>Dikarya</taxon>
        <taxon>Basidiomycota</taxon>
        <taxon>Agaricomycotina</taxon>
        <taxon>Agaricomycetes</taxon>
        <taxon>Agaricomycetidae</taxon>
        <taxon>Agaricales</taxon>
        <taxon>Marasmiineae</taxon>
        <taxon>Marasmiaceae</taxon>
        <taxon>Paramarasmius</taxon>
    </lineage>
</organism>
<comment type="caution">
    <text evidence="1">The sequence shown here is derived from an EMBL/GenBank/DDBJ whole genome shotgun (WGS) entry which is preliminary data.</text>
</comment>
<evidence type="ECO:0000313" key="2">
    <source>
        <dbReference type="Proteomes" id="UP001383192"/>
    </source>
</evidence>